<gene>
    <name evidence="3" type="ORF">Csp1_23430</name>
</gene>
<reference evidence="4" key="1">
    <citation type="submission" date="2017-11" db="EMBL/GenBank/DDBJ databases">
        <title>Otitis media/interna in a cat caused by the recently described species Corynebacterium provencense.</title>
        <authorList>
            <person name="Kittl S."/>
            <person name="Brodard I."/>
            <person name="Rychener L."/>
            <person name="Jores J."/>
            <person name="Roosje P."/>
            <person name="Gobeli Brawand S."/>
        </authorList>
    </citation>
    <scope>NUCLEOTIDE SEQUENCE [LARGE SCALE GENOMIC DNA]</scope>
    <source>
        <strain evidence="4">17KM38</strain>
    </source>
</reference>
<feature type="chain" id="PRO_5016366081" description="DUF4440 domain-containing protein" evidence="2">
    <location>
        <begin position="27"/>
        <end position="288"/>
    </location>
</feature>
<accession>A0A2Z3Z0H1</accession>
<dbReference type="KEGG" id="cpre:Csp1_23430"/>
<dbReference type="EMBL" id="CP024988">
    <property type="protein sequence ID" value="AWT27093.1"/>
    <property type="molecule type" value="Genomic_DNA"/>
</dbReference>
<feature type="compositionally biased region" description="Low complexity" evidence="1">
    <location>
        <begin position="181"/>
        <end position="237"/>
    </location>
</feature>
<feature type="region of interest" description="Disordered" evidence="1">
    <location>
        <begin position="164"/>
        <end position="288"/>
    </location>
</feature>
<name>A0A2Z3Z0H1_9CORY</name>
<evidence type="ECO:0000313" key="3">
    <source>
        <dbReference type="EMBL" id="AWT27093.1"/>
    </source>
</evidence>
<feature type="signal peptide" evidence="2">
    <location>
        <begin position="1"/>
        <end position="26"/>
    </location>
</feature>
<protein>
    <recommendedName>
        <fullName evidence="5">DUF4440 domain-containing protein</fullName>
    </recommendedName>
</protein>
<organism evidence="3 4">
    <name type="scientific">Corynebacterium provencense</name>
    <dbReference type="NCBI Taxonomy" id="1737425"/>
    <lineage>
        <taxon>Bacteria</taxon>
        <taxon>Bacillati</taxon>
        <taxon>Actinomycetota</taxon>
        <taxon>Actinomycetes</taxon>
        <taxon>Mycobacteriales</taxon>
        <taxon>Corynebacteriaceae</taxon>
        <taxon>Corynebacterium</taxon>
    </lineage>
</organism>
<dbReference type="AlphaFoldDB" id="A0A2Z3Z0H1"/>
<sequence length="288" mass="29119">MRAYAKSAVMASVIALCIGGAGFAAAQENAAPGQDNGAVTRSAVPAVPTHDEMRAQISAVIAKDATDDFISANIANPAGVPAMRAVGDAMRKYPQITYKFIGDPVVNGKLMTQRGQFIQVNSAGQQTGSKPEQDFIYQVKDGRWVLSNDMVCLMLDQASMSSATCPVTPGEDLPVDDPEPTESSASAPATTESSASAPATTEPSTSAPKTTAPGGSTSSSTTSQTTSSSSKPSSSTQRPAGSGGSSTTGSTNTTGTRSTGTTSTNTGKALAPSASRQQVKSVPSGTVI</sequence>
<evidence type="ECO:0000256" key="1">
    <source>
        <dbReference type="SAM" id="MobiDB-lite"/>
    </source>
</evidence>
<proteinExistence type="predicted"/>
<evidence type="ECO:0000256" key="2">
    <source>
        <dbReference type="SAM" id="SignalP"/>
    </source>
</evidence>
<keyword evidence="4" id="KW-1185">Reference proteome</keyword>
<dbReference type="Proteomes" id="UP000247696">
    <property type="component" value="Chromosome"/>
</dbReference>
<evidence type="ECO:0008006" key="5">
    <source>
        <dbReference type="Google" id="ProtNLM"/>
    </source>
</evidence>
<feature type="compositionally biased region" description="Low complexity" evidence="1">
    <location>
        <begin position="247"/>
        <end position="267"/>
    </location>
</feature>
<keyword evidence="2" id="KW-0732">Signal</keyword>
<feature type="compositionally biased region" description="Polar residues" evidence="1">
    <location>
        <begin position="274"/>
        <end position="288"/>
    </location>
</feature>
<evidence type="ECO:0000313" key="4">
    <source>
        <dbReference type="Proteomes" id="UP000247696"/>
    </source>
</evidence>